<evidence type="ECO:0000313" key="1">
    <source>
        <dbReference type="EMBL" id="MBD7970395.1"/>
    </source>
</evidence>
<accession>A0ABR8T480</accession>
<dbReference type="RefSeq" id="WP_191803448.1">
    <property type="nucleotide sequence ID" value="NZ_JACSQL010000011.1"/>
</dbReference>
<dbReference type="EMBL" id="JACSQL010000011">
    <property type="protein sequence ID" value="MBD7970395.1"/>
    <property type="molecule type" value="Genomic_DNA"/>
</dbReference>
<protein>
    <submittedName>
        <fullName evidence="1">Uncharacterized protein</fullName>
    </submittedName>
</protein>
<proteinExistence type="predicted"/>
<evidence type="ECO:0000313" key="2">
    <source>
        <dbReference type="Proteomes" id="UP000608071"/>
    </source>
</evidence>
<comment type="caution">
    <text evidence="1">The sequence shown here is derived from an EMBL/GenBank/DDBJ whole genome shotgun (WGS) entry which is preliminary data.</text>
</comment>
<reference evidence="1 2" key="1">
    <citation type="submission" date="2020-08" db="EMBL/GenBank/DDBJ databases">
        <title>A Genomic Blueprint of the Chicken Gut Microbiome.</title>
        <authorList>
            <person name="Gilroy R."/>
            <person name="Ravi A."/>
            <person name="Getino M."/>
            <person name="Pursley I."/>
            <person name="Horton D.L."/>
            <person name="Alikhan N.-F."/>
            <person name="Baker D."/>
            <person name="Gharbi K."/>
            <person name="Hall N."/>
            <person name="Watson M."/>
            <person name="Adriaenssens E.M."/>
            <person name="Foster-Nyarko E."/>
            <person name="Jarju S."/>
            <person name="Secka A."/>
            <person name="Antonio M."/>
            <person name="Oren A."/>
            <person name="Chaudhuri R."/>
            <person name="La Ragione R.M."/>
            <person name="Hildebrand F."/>
            <person name="Pallen M.J."/>
        </authorList>
    </citation>
    <scope>NUCLEOTIDE SEQUENCE [LARGE SCALE GENOMIC DNA]</scope>
    <source>
        <strain evidence="1 2">Sa2BVA9</strain>
    </source>
</reference>
<dbReference type="Proteomes" id="UP000608071">
    <property type="component" value="Unassembled WGS sequence"/>
</dbReference>
<gene>
    <name evidence="1" type="ORF">H9647_20205</name>
</gene>
<organism evidence="1 2">
    <name type="scientific">Paenibacillus gallinarum</name>
    <dbReference type="NCBI Taxonomy" id="2762232"/>
    <lineage>
        <taxon>Bacteria</taxon>
        <taxon>Bacillati</taxon>
        <taxon>Bacillota</taxon>
        <taxon>Bacilli</taxon>
        <taxon>Bacillales</taxon>
        <taxon>Paenibacillaceae</taxon>
        <taxon>Paenibacillus</taxon>
    </lineage>
</organism>
<name>A0ABR8T480_9BACL</name>
<keyword evidence="2" id="KW-1185">Reference proteome</keyword>
<sequence>MKIAVFVPVAMDCVEEPKIFTGNDAEKKAAKAFFDHTGVEYSVFLAAEDKGEILSSSDTIGTKIITSQLHQTDNIYEDLNKDDIDYVKQVLCDLKDAKYNANQASDKALRLPRQPGEKISDYLSDIYQQLEMVETMISEMYPQAAGE</sequence>